<reference evidence="8 9" key="1">
    <citation type="submission" date="2018-04" db="EMBL/GenBank/DDBJ databases">
        <title>Denitrifier Microvirgula.</title>
        <authorList>
            <person name="Anderson E."/>
            <person name="Jang J."/>
            <person name="Ishii S."/>
        </authorList>
    </citation>
    <scope>NUCLEOTIDE SEQUENCE [LARGE SCALE GENOMIC DNA]</scope>
    <source>
        <strain evidence="8 9">BE2.4</strain>
    </source>
</reference>
<dbReference type="Pfam" id="PF20582">
    <property type="entry name" value="UPF0758_N"/>
    <property type="match status" value="1"/>
</dbReference>
<evidence type="ECO:0000256" key="5">
    <source>
        <dbReference type="ARBA" id="ARBA00023049"/>
    </source>
</evidence>
<evidence type="ECO:0000259" key="7">
    <source>
        <dbReference type="PROSITE" id="PS50249"/>
    </source>
</evidence>
<protein>
    <submittedName>
        <fullName evidence="8">JAB domain-containing protein</fullName>
    </submittedName>
</protein>
<sequence>MPITDWPPGERPRERLILQGAGVLSDAELLAILLRTGTAGRSAIDLARDMLSHFVSLGGLLHAPVNELLEQPGLGPAKLAQLAAAAEIGRRCLAERVSQANALSHPDAVRDYLRLSYGFSVRETFVAVYLSAQNRVLAVEELSRGTLTEVRVYTRELIKSALQHNAASVILAHNHPSGETEPSRADRDLTVTLSKALSLVDIRLVDHLVVTTTCCTSFAERGWL</sequence>
<dbReference type="Proteomes" id="UP000244173">
    <property type="component" value="Chromosome"/>
</dbReference>
<dbReference type="InterPro" id="IPR001405">
    <property type="entry name" value="UPF0758"/>
</dbReference>
<dbReference type="OrthoDB" id="9804482at2"/>
<dbReference type="AlphaFoldDB" id="A0A2U3THE2"/>
<feature type="domain" description="MPN" evidence="7">
    <location>
        <begin position="102"/>
        <end position="224"/>
    </location>
</feature>
<dbReference type="PANTHER" id="PTHR30471:SF3">
    <property type="entry name" value="UPF0758 PROTEIN YEES-RELATED"/>
    <property type="match status" value="1"/>
</dbReference>
<keyword evidence="9" id="KW-1185">Reference proteome</keyword>
<keyword evidence="1" id="KW-0645">Protease</keyword>
<evidence type="ECO:0000256" key="4">
    <source>
        <dbReference type="ARBA" id="ARBA00022833"/>
    </source>
</evidence>
<dbReference type="GO" id="GO:0008237">
    <property type="term" value="F:metallopeptidase activity"/>
    <property type="evidence" value="ECO:0007669"/>
    <property type="project" value="UniProtKB-KW"/>
</dbReference>
<dbReference type="Gene3D" id="3.40.140.10">
    <property type="entry name" value="Cytidine Deaminase, domain 2"/>
    <property type="match status" value="1"/>
</dbReference>
<dbReference type="InterPro" id="IPR046778">
    <property type="entry name" value="UPF0758_N"/>
</dbReference>
<dbReference type="InterPro" id="IPR037518">
    <property type="entry name" value="MPN"/>
</dbReference>
<dbReference type="NCBIfam" id="TIGR00608">
    <property type="entry name" value="radc"/>
    <property type="match status" value="1"/>
</dbReference>
<dbReference type="PANTHER" id="PTHR30471">
    <property type="entry name" value="DNA REPAIR PROTEIN RADC"/>
    <property type="match status" value="1"/>
</dbReference>
<organism evidence="8 9">
    <name type="scientific">Microvirgula aerodenitrificans</name>
    <dbReference type="NCBI Taxonomy" id="57480"/>
    <lineage>
        <taxon>Bacteria</taxon>
        <taxon>Pseudomonadati</taxon>
        <taxon>Pseudomonadota</taxon>
        <taxon>Betaproteobacteria</taxon>
        <taxon>Neisseriales</taxon>
        <taxon>Aquaspirillaceae</taxon>
        <taxon>Microvirgula</taxon>
    </lineage>
</organism>
<evidence type="ECO:0000313" key="8">
    <source>
        <dbReference type="EMBL" id="AVY92831.1"/>
    </source>
</evidence>
<keyword evidence="4" id="KW-0862">Zinc</keyword>
<dbReference type="STRING" id="1122240.GCA_000620105_00915"/>
<dbReference type="InterPro" id="IPR020891">
    <property type="entry name" value="UPF0758_CS"/>
</dbReference>
<gene>
    <name evidence="8" type="ORF">DAI18_01325</name>
</gene>
<dbReference type="RefSeq" id="WP_028498333.1">
    <property type="nucleotide sequence ID" value="NZ_CP028519.1"/>
</dbReference>
<dbReference type="GO" id="GO:0046872">
    <property type="term" value="F:metal ion binding"/>
    <property type="evidence" value="ECO:0007669"/>
    <property type="project" value="UniProtKB-KW"/>
</dbReference>
<dbReference type="CDD" id="cd08071">
    <property type="entry name" value="MPN_DUF2466"/>
    <property type="match status" value="1"/>
</dbReference>
<evidence type="ECO:0000256" key="1">
    <source>
        <dbReference type="ARBA" id="ARBA00022670"/>
    </source>
</evidence>
<dbReference type="NCBIfam" id="NF000642">
    <property type="entry name" value="PRK00024.1"/>
    <property type="match status" value="1"/>
</dbReference>
<comment type="similarity">
    <text evidence="6">Belongs to the UPF0758 family.</text>
</comment>
<keyword evidence="2" id="KW-0479">Metal-binding</keyword>
<dbReference type="SUPFAM" id="SSF47781">
    <property type="entry name" value="RuvA domain 2-like"/>
    <property type="match status" value="1"/>
</dbReference>
<keyword evidence="5" id="KW-0482">Metalloprotease</keyword>
<dbReference type="KEGG" id="maer:DAI18_01325"/>
<keyword evidence="3" id="KW-0378">Hydrolase</keyword>
<evidence type="ECO:0000256" key="2">
    <source>
        <dbReference type="ARBA" id="ARBA00022723"/>
    </source>
</evidence>
<evidence type="ECO:0000313" key="9">
    <source>
        <dbReference type="Proteomes" id="UP000244173"/>
    </source>
</evidence>
<dbReference type="PROSITE" id="PS01302">
    <property type="entry name" value="UPF0758"/>
    <property type="match status" value="1"/>
</dbReference>
<accession>A0A2U3THE2</accession>
<dbReference type="EMBL" id="CP028519">
    <property type="protein sequence ID" value="AVY92831.1"/>
    <property type="molecule type" value="Genomic_DNA"/>
</dbReference>
<dbReference type="Pfam" id="PF04002">
    <property type="entry name" value="RadC"/>
    <property type="match status" value="1"/>
</dbReference>
<name>A0A2U3THE2_9NEIS</name>
<evidence type="ECO:0000256" key="6">
    <source>
        <dbReference type="RuleBase" id="RU003797"/>
    </source>
</evidence>
<evidence type="ECO:0000256" key="3">
    <source>
        <dbReference type="ARBA" id="ARBA00022801"/>
    </source>
</evidence>
<dbReference type="GO" id="GO:0006508">
    <property type="term" value="P:proteolysis"/>
    <property type="evidence" value="ECO:0007669"/>
    <property type="project" value="UniProtKB-KW"/>
</dbReference>
<dbReference type="InterPro" id="IPR010994">
    <property type="entry name" value="RuvA_2-like"/>
</dbReference>
<dbReference type="PROSITE" id="PS50249">
    <property type="entry name" value="MPN"/>
    <property type="match status" value="1"/>
</dbReference>
<proteinExistence type="inferred from homology"/>
<dbReference type="InterPro" id="IPR025657">
    <property type="entry name" value="RadC_JAB"/>
</dbReference>